<proteinExistence type="predicted"/>
<gene>
    <name evidence="3" type="primary">gpm_3</name>
    <name evidence="3" type="ORF">Pma05_55520</name>
</gene>
<comment type="caution">
    <text evidence="3">The sequence shown here is derived from an EMBL/GenBank/DDBJ whole genome shotgun (WGS) entry which is preliminary data.</text>
</comment>
<sequence>MRLSSGLDLTVVRHGQSTANVAFAAAEAANRPGTGLVGRDRDIPLSPLGETQAGAVGRRLAGLPARRRPEVVICSPYRRARQTWRFAAAAADAAGVRLPPPLVDDRLRDRGMGELELLTRTAIEVRFPAEAARWRETDELRYRPPGGESLLDVGVRLAPLLAELRTSHAGRRLLLVAHDAVVIMLRHLIERLSLDELRAVVAAGPVANASFTSWTTVDGDDIPVLVEYDVVDHLRADPL</sequence>
<accession>A0ABQ4EWF9</accession>
<keyword evidence="4" id="KW-1185">Reference proteome</keyword>
<name>A0ABQ4EWF9_9ACTN</name>
<keyword evidence="2" id="KW-0413">Isomerase</keyword>
<evidence type="ECO:0000313" key="4">
    <source>
        <dbReference type="Proteomes" id="UP000621500"/>
    </source>
</evidence>
<dbReference type="Pfam" id="PF00300">
    <property type="entry name" value="His_Phos_1"/>
    <property type="match status" value="1"/>
</dbReference>
<dbReference type="Proteomes" id="UP000621500">
    <property type="component" value="Unassembled WGS sequence"/>
</dbReference>
<dbReference type="InterPro" id="IPR050275">
    <property type="entry name" value="PGM_Phosphatase"/>
</dbReference>
<evidence type="ECO:0000256" key="1">
    <source>
        <dbReference type="ARBA" id="ARBA00023152"/>
    </source>
</evidence>
<reference evidence="3 4" key="1">
    <citation type="submission" date="2021-01" db="EMBL/GenBank/DDBJ databases">
        <title>Whole genome shotgun sequence of Plantactinospora mayteni NBRC 109088.</title>
        <authorList>
            <person name="Komaki H."/>
            <person name="Tamura T."/>
        </authorList>
    </citation>
    <scope>NUCLEOTIDE SEQUENCE [LARGE SCALE GENOMIC DNA]</scope>
    <source>
        <strain evidence="3 4">NBRC 109088</strain>
    </source>
</reference>
<organism evidence="3 4">
    <name type="scientific">Plantactinospora mayteni</name>
    <dbReference type="NCBI Taxonomy" id="566021"/>
    <lineage>
        <taxon>Bacteria</taxon>
        <taxon>Bacillati</taxon>
        <taxon>Actinomycetota</taxon>
        <taxon>Actinomycetes</taxon>
        <taxon>Micromonosporales</taxon>
        <taxon>Micromonosporaceae</taxon>
        <taxon>Plantactinospora</taxon>
    </lineage>
</organism>
<dbReference type="SUPFAM" id="SSF53254">
    <property type="entry name" value="Phosphoglycerate mutase-like"/>
    <property type="match status" value="1"/>
</dbReference>
<dbReference type="SMART" id="SM00855">
    <property type="entry name" value="PGAM"/>
    <property type="match status" value="1"/>
</dbReference>
<protein>
    <submittedName>
        <fullName evidence="3">Phosphoglycerate mutase</fullName>
    </submittedName>
</protein>
<dbReference type="RefSeq" id="WP_203860385.1">
    <property type="nucleotide sequence ID" value="NZ_BAAAZQ010000031.1"/>
</dbReference>
<dbReference type="PROSITE" id="PS00175">
    <property type="entry name" value="PG_MUTASE"/>
    <property type="match status" value="1"/>
</dbReference>
<dbReference type="InterPro" id="IPR001345">
    <property type="entry name" value="PG/BPGM_mutase_AS"/>
</dbReference>
<dbReference type="PANTHER" id="PTHR48100:SF1">
    <property type="entry name" value="HISTIDINE PHOSPHATASE FAMILY PROTEIN-RELATED"/>
    <property type="match status" value="1"/>
</dbReference>
<dbReference type="EMBL" id="BONX01000038">
    <property type="protein sequence ID" value="GIG98979.1"/>
    <property type="molecule type" value="Genomic_DNA"/>
</dbReference>
<evidence type="ECO:0000256" key="2">
    <source>
        <dbReference type="ARBA" id="ARBA00023235"/>
    </source>
</evidence>
<dbReference type="InterPro" id="IPR013078">
    <property type="entry name" value="His_Pase_superF_clade-1"/>
</dbReference>
<evidence type="ECO:0000313" key="3">
    <source>
        <dbReference type="EMBL" id="GIG98979.1"/>
    </source>
</evidence>
<keyword evidence="1" id="KW-0324">Glycolysis</keyword>
<dbReference type="PANTHER" id="PTHR48100">
    <property type="entry name" value="BROAD-SPECIFICITY PHOSPHATASE YOR283W-RELATED"/>
    <property type="match status" value="1"/>
</dbReference>
<dbReference type="InterPro" id="IPR029033">
    <property type="entry name" value="His_PPase_superfam"/>
</dbReference>
<dbReference type="CDD" id="cd07067">
    <property type="entry name" value="HP_PGM_like"/>
    <property type="match status" value="1"/>
</dbReference>
<dbReference type="Gene3D" id="3.40.50.1240">
    <property type="entry name" value="Phosphoglycerate mutase-like"/>
    <property type="match status" value="1"/>
</dbReference>